<feature type="transmembrane region" description="Helical" evidence="1">
    <location>
        <begin position="12"/>
        <end position="30"/>
    </location>
</feature>
<proteinExistence type="predicted"/>
<gene>
    <name evidence="3" type="ORF">GCM10023092_02510</name>
</gene>
<feature type="transmembrane region" description="Helical" evidence="1">
    <location>
        <begin position="169"/>
        <end position="190"/>
    </location>
</feature>
<keyword evidence="1" id="KW-0472">Membrane</keyword>
<dbReference type="PANTHER" id="PTHR35797">
    <property type="entry name" value="PROTEASE-RELATED"/>
    <property type="match status" value="1"/>
</dbReference>
<accession>A0ABP8MHF6</accession>
<dbReference type="Pfam" id="PF02517">
    <property type="entry name" value="Rce1-like"/>
    <property type="match status" value="1"/>
</dbReference>
<organism evidence="3 4">
    <name type="scientific">Rurimicrobium arvi</name>
    <dbReference type="NCBI Taxonomy" id="2049916"/>
    <lineage>
        <taxon>Bacteria</taxon>
        <taxon>Pseudomonadati</taxon>
        <taxon>Bacteroidota</taxon>
        <taxon>Chitinophagia</taxon>
        <taxon>Chitinophagales</taxon>
        <taxon>Chitinophagaceae</taxon>
        <taxon>Rurimicrobium</taxon>
    </lineage>
</organism>
<feature type="domain" description="CAAX prenyl protease 2/Lysostaphin resistance protein A-like" evidence="2">
    <location>
        <begin position="113"/>
        <end position="206"/>
    </location>
</feature>
<dbReference type="InterPro" id="IPR003675">
    <property type="entry name" value="Rce1/LyrA-like_dom"/>
</dbReference>
<dbReference type="RefSeq" id="WP_344821864.1">
    <property type="nucleotide sequence ID" value="NZ_BAABEZ010000001.1"/>
</dbReference>
<comment type="caution">
    <text evidence="3">The sequence shown here is derived from an EMBL/GenBank/DDBJ whole genome shotgun (WGS) entry which is preliminary data.</text>
</comment>
<feature type="transmembrane region" description="Helical" evidence="1">
    <location>
        <begin position="81"/>
        <end position="99"/>
    </location>
</feature>
<sequence>MNAHKSAPAINLLKILLFYATVLTATYFARKLPNLLELLLGQVTDVQFPFNYNHGLVTAAVALLFYRYGGIRQQITLLGDRPVRSLLFPLVLLGCYTVYGISNHHGMNRHVWAFLFCSLALVYNIMEEYAWRGYLIDSLGRTNYVVKSIVSGVLWSFWHLLVFRSFDQYGGFWIFFALCIVFSFILSFAAERTKSVLVAASIHAFIVQINIVALVCIALFALLLLGWNKQLFRVSGKRKRF</sequence>
<dbReference type="EMBL" id="BAABEZ010000001">
    <property type="protein sequence ID" value="GAA4449025.1"/>
    <property type="molecule type" value="Genomic_DNA"/>
</dbReference>
<name>A0ABP8MHF6_9BACT</name>
<reference evidence="4" key="1">
    <citation type="journal article" date="2019" name="Int. J. Syst. Evol. Microbiol.">
        <title>The Global Catalogue of Microorganisms (GCM) 10K type strain sequencing project: providing services to taxonomists for standard genome sequencing and annotation.</title>
        <authorList>
            <consortium name="The Broad Institute Genomics Platform"/>
            <consortium name="The Broad Institute Genome Sequencing Center for Infectious Disease"/>
            <person name="Wu L."/>
            <person name="Ma J."/>
        </authorList>
    </citation>
    <scope>NUCLEOTIDE SEQUENCE [LARGE SCALE GENOMIC DNA]</scope>
    <source>
        <strain evidence="4">JCM 31921</strain>
    </source>
</reference>
<evidence type="ECO:0000313" key="4">
    <source>
        <dbReference type="Proteomes" id="UP001501410"/>
    </source>
</evidence>
<feature type="transmembrane region" description="Helical" evidence="1">
    <location>
        <begin position="202"/>
        <end position="227"/>
    </location>
</feature>
<keyword evidence="1" id="KW-0812">Transmembrane</keyword>
<keyword evidence="4" id="KW-1185">Reference proteome</keyword>
<keyword evidence="1" id="KW-1133">Transmembrane helix</keyword>
<protein>
    <recommendedName>
        <fullName evidence="2">CAAX prenyl protease 2/Lysostaphin resistance protein A-like domain-containing protein</fullName>
    </recommendedName>
</protein>
<dbReference type="PANTHER" id="PTHR35797:SF1">
    <property type="entry name" value="PROTEASE"/>
    <property type="match status" value="1"/>
</dbReference>
<feature type="transmembrane region" description="Helical" evidence="1">
    <location>
        <begin position="143"/>
        <end position="163"/>
    </location>
</feature>
<evidence type="ECO:0000256" key="1">
    <source>
        <dbReference type="SAM" id="Phobius"/>
    </source>
</evidence>
<evidence type="ECO:0000313" key="3">
    <source>
        <dbReference type="EMBL" id="GAA4449025.1"/>
    </source>
</evidence>
<evidence type="ECO:0000259" key="2">
    <source>
        <dbReference type="Pfam" id="PF02517"/>
    </source>
</evidence>
<dbReference type="Proteomes" id="UP001501410">
    <property type="component" value="Unassembled WGS sequence"/>
</dbReference>
<dbReference type="InterPro" id="IPR042150">
    <property type="entry name" value="MmRce1-like"/>
</dbReference>
<feature type="transmembrane region" description="Helical" evidence="1">
    <location>
        <begin position="50"/>
        <end position="69"/>
    </location>
</feature>